<dbReference type="OrthoDB" id="623277at2759"/>
<dbReference type="SMART" id="SM01386">
    <property type="entry name" value="Ribosomal_S13_N"/>
    <property type="match status" value="1"/>
</dbReference>
<dbReference type="InterPro" id="IPR023029">
    <property type="entry name" value="Ribosomal_uS15_arc_euk"/>
</dbReference>
<dbReference type="EMBL" id="KI546073">
    <property type="protein sequence ID" value="EST46523.1"/>
    <property type="molecule type" value="Genomic_DNA"/>
</dbReference>
<dbReference type="SUPFAM" id="SSF47060">
    <property type="entry name" value="S15/NS1 RNA-binding domain"/>
    <property type="match status" value="1"/>
</dbReference>
<dbReference type="InterPro" id="IPR009068">
    <property type="entry name" value="uS15_NS1_RNA-bd_sf"/>
</dbReference>
<comment type="similarity">
    <text evidence="1 4">Belongs to the universal ribosomal protein uS15 family.</text>
</comment>
<dbReference type="PANTHER" id="PTHR11885:SF6">
    <property type="entry name" value="SMALL RIBOSOMAL SUBUNIT PROTEIN US15"/>
    <property type="match status" value="1"/>
</dbReference>
<dbReference type="GO" id="GO:0070181">
    <property type="term" value="F:small ribosomal subunit rRNA binding"/>
    <property type="evidence" value="ECO:0007669"/>
    <property type="project" value="TreeGrafter"/>
</dbReference>
<reference evidence="7" key="2">
    <citation type="submission" date="2020-12" db="EMBL/GenBank/DDBJ databases">
        <title>New Spironucleus salmonicida genome in near-complete chromosomes.</title>
        <authorList>
            <person name="Xu F."/>
            <person name="Kurt Z."/>
            <person name="Jimenez-Gonzalez A."/>
            <person name="Astvaldsson A."/>
            <person name="Andersson J.O."/>
            <person name="Svard S.G."/>
        </authorList>
    </citation>
    <scope>NUCLEOTIDE SEQUENCE</scope>
    <source>
        <strain evidence="7">ATCC 50377</strain>
    </source>
</reference>
<dbReference type="FunFam" id="1.10.287.10:FF:000003">
    <property type="entry name" value="40S ribosomal protein S13"/>
    <property type="match status" value="1"/>
</dbReference>
<dbReference type="GO" id="GO:0005730">
    <property type="term" value="C:nucleolus"/>
    <property type="evidence" value="ECO:0007669"/>
    <property type="project" value="TreeGrafter"/>
</dbReference>
<dbReference type="Gene3D" id="1.10.287.10">
    <property type="entry name" value="S15/NS1, RNA-binding"/>
    <property type="match status" value="1"/>
</dbReference>
<dbReference type="AlphaFoldDB" id="V6LQJ8"/>
<dbReference type="CDD" id="cd00353">
    <property type="entry name" value="Ribosomal_S15p_S13e"/>
    <property type="match status" value="1"/>
</dbReference>
<evidence type="ECO:0000256" key="4">
    <source>
        <dbReference type="RuleBase" id="RU003919"/>
    </source>
</evidence>
<organism evidence="6">
    <name type="scientific">Spironucleus salmonicida</name>
    <dbReference type="NCBI Taxonomy" id="348837"/>
    <lineage>
        <taxon>Eukaryota</taxon>
        <taxon>Metamonada</taxon>
        <taxon>Diplomonadida</taxon>
        <taxon>Hexamitidae</taxon>
        <taxon>Hexamitinae</taxon>
        <taxon>Spironucleus</taxon>
    </lineage>
</organism>
<dbReference type="Gene3D" id="4.10.860.130">
    <property type="match status" value="1"/>
</dbReference>
<evidence type="ECO:0000256" key="1">
    <source>
        <dbReference type="ARBA" id="ARBA00008434"/>
    </source>
</evidence>
<dbReference type="GO" id="GO:0006412">
    <property type="term" value="P:translation"/>
    <property type="evidence" value="ECO:0007669"/>
    <property type="project" value="InterPro"/>
</dbReference>
<accession>V6LQJ8</accession>
<keyword evidence="3 4" id="KW-0687">Ribonucleoprotein</keyword>
<dbReference type="InterPro" id="IPR000589">
    <property type="entry name" value="Ribosomal_uS15"/>
</dbReference>
<evidence type="ECO:0000313" key="7">
    <source>
        <dbReference type="EMBL" id="KAH0571400.1"/>
    </source>
</evidence>
<keyword evidence="2 4" id="KW-0689">Ribosomal protein</keyword>
<dbReference type="GO" id="GO:0022627">
    <property type="term" value="C:cytosolic small ribosomal subunit"/>
    <property type="evidence" value="ECO:0007669"/>
    <property type="project" value="TreeGrafter"/>
</dbReference>
<gene>
    <name evidence="6" type="ORF">SS50377_13328</name>
    <name evidence="7" type="ORF">SS50377_27701</name>
</gene>
<evidence type="ECO:0000256" key="2">
    <source>
        <dbReference type="ARBA" id="ARBA00022980"/>
    </source>
</evidence>
<protein>
    <submittedName>
        <fullName evidence="6">Ribosomal protein S13</fullName>
    </submittedName>
</protein>
<reference evidence="6 7" key="1">
    <citation type="journal article" date="2014" name="PLoS Genet.">
        <title>The Genome of Spironucleus salmonicida Highlights a Fish Pathogen Adapted to Fluctuating Environments.</title>
        <authorList>
            <person name="Xu F."/>
            <person name="Jerlstrom-Hultqvist J."/>
            <person name="Einarsson E."/>
            <person name="Astvaldsson A."/>
            <person name="Svard S.G."/>
            <person name="Andersson J.O."/>
        </authorList>
    </citation>
    <scope>NUCLEOTIDE SEQUENCE</scope>
    <source>
        <strain evidence="7">ATCC 50377</strain>
    </source>
</reference>
<dbReference type="InterPro" id="IPR012606">
    <property type="entry name" value="Ribosomal_uS15_N"/>
</dbReference>
<dbReference type="GO" id="GO:0003735">
    <property type="term" value="F:structural constituent of ribosome"/>
    <property type="evidence" value="ECO:0007669"/>
    <property type="project" value="InterPro"/>
</dbReference>
<proteinExistence type="inferred from homology"/>
<sequence>MARQYSKGKGIARSLIPSVRRAPAFQKATPEFVAQTICSLAKKGHMPSKIGMVLRDQFAIGRTEHITHAAITRILRANGLAPELPEDLYCLIRKAVAIRKHLERNPRDVSTKYHLILIESRIHRISRYYRSTRSLPPTFRYKPANAAALLATFA</sequence>
<evidence type="ECO:0000313" key="8">
    <source>
        <dbReference type="Proteomes" id="UP000018208"/>
    </source>
</evidence>
<feature type="domain" description="Small ribosomal subunit protein uS15 N-terminal" evidence="5">
    <location>
        <begin position="1"/>
        <end position="60"/>
    </location>
</feature>
<evidence type="ECO:0000256" key="3">
    <source>
        <dbReference type="ARBA" id="ARBA00023274"/>
    </source>
</evidence>
<dbReference type="Pfam" id="PF08069">
    <property type="entry name" value="Ribosomal_S13_N"/>
    <property type="match status" value="1"/>
</dbReference>
<evidence type="ECO:0000313" key="6">
    <source>
        <dbReference type="EMBL" id="EST46523.1"/>
    </source>
</evidence>
<dbReference type="PANTHER" id="PTHR11885">
    <property type="entry name" value="RIBOSOMAL PROTEIN S15P/S13E"/>
    <property type="match status" value="1"/>
</dbReference>
<keyword evidence="8" id="KW-1185">Reference proteome</keyword>
<dbReference type="EMBL" id="AUWU02000007">
    <property type="protein sequence ID" value="KAH0571400.1"/>
    <property type="molecule type" value="Genomic_DNA"/>
</dbReference>
<dbReference type="PROSITE" id="PS00362">
    <property type="entry name" value="RIBOSOMAL_S15"/>
    <property type="match status" value="1"/>
</dbReference>
<dbReference type="Pfam" id="PF00312">
    <property type="entry name" value="Ribosomal_S15"/>
    <property type="match status" value="1"/>
</dbReference>
<dbReference type="SMART" id="SM01387">
    <property type="entry name" value="Ribosomal_S15"/>
    <property type="match status" value="1"/>
</dbReference>
<name>V6LQJ8_9EUKA</name>
<evidence type="ECO:0000259" key="5">
    <source>
        <dbReference type="SMART" id="SM01386"/>
    </source>
</evidence>
<dbReference type="Proteomes" id="UP000018208">
    <property type="component" value="Unassembled WGS sequence"/>
</dbReference>
<dbReference type="VEuPathDB" id="GiardiaDB:SS50377_27701"/>